<gene>
    <name evidence="1" type="ORF">SASC598J21_001810</name>
</gene>
<reference evidence="1 2" key="1">
    <citation type="journal article" date="2014" name="PLoS Genet.">
        <title>Hidden diversity in honey bee gut symbionts detected by single-cell genomics.</title>
        <authorList>
            <person name="Engel P."/>
            <person name="Stepanauskas R."/>
            <person name="Moran N."/>
        </authorList>
    </citation>
    <scope>NUCLEOTIDE SEQUENCE [LARGE SCALE GENOMIC DNA]</scope>
    <source>
        <strain evidence="1 2">SCGC AB-598-J21</strain>
    </source>
</reference>
<comment type="caution">
    <text evidence="1">The sequence shown here is derived from an EMBL/GenBank/DDBJ whole genome shotgun (WGS) entry which is preliminary data.</text>
</comment>
<dbReference type="AlphaFoldDB" id="A0A074VA74"/>
<name>A0A074VA74_9NEIS</name>
<dbReference type="Proteomes" id="UP000027644">
    <property type="component" value="Unassembled WGS sequence"/>
</dbReference>
<protein>
    <recommendedName>
        <fullName evidence="3">Hemolysin-type calcium-binding repeat (2 copies)</fullName>
    </recommendedName>
</protein>
<dbReference type="GO" id="GO:0005509">
    <property type="term" value="F:calcium ion binding"/>
    <property type="evidence" value="ECO:0007669"/>
    <property type="project" value="InterPro"/>
</dbReference>
<evidence type="ECO:0008006" key="3">
    <source>
        <dbReference type="Google" id="ProtNLM"/>
    </source>
</evidence>
<dbReference type="PROSITE" id="PS00330">
    <property type="entry name" value="HEMOLYSIN_CALCIUM"/>
    <property type="match status" value="1"/>
</dbReference>
<accession>A0A074VA74</accession>
<dbReference type="Gene3D" id="2.150.10.10">
    <property type="entry name" value="Serralysin-like metalloprotease, C-terminal"/>
    <property type="match status" value="1"/>
</dbReference>
<dbReference type="EMBL" id="AVQL01000154">
    <property type="protein sequence ID" value="KEQ02041.1"/>
    <property type="molecule type" value="Genomic_DNA"/>
</dbReference>
<proteinExistence type="predicted"/>
<sequence length="88" mass="9889">MSLPHPTNRSFKFIFNDKTLTLDDIAQMPWIQTVSENNTFLNGWRGVDYLEGGKNDDYFMGYDDNDILNGYDGDDSLNGGCGNDIING</sequence>
<evidence type="ECO:0000313" key="2">
    <source>
        <dbReference type="Proteomes" id="UP000027644"/>
    </source>
</evidence>
<dbReference type="InterPro" id="IPR011049">
    <property type="entry name" value="Serralysin-like_metalloprot_C"/>
</dbReference>
<dbReference type="Pfam" id="PF00353">
    <property type="entry name" value="HemolysinCabind"/>
    <property type="match status" value="2"/>
</dbReference>
<feature type="non-terminal residue" evidence="1">
    <location>
        <position position="88"/>
    </location>
</feature>
<dbReference type="InterPro" id="IPR001343">
    <property type="entry name" value="Hemolysn_Ca-bd"/>
</dbReference>
<organism evidence="1 2">
    <name type="scientific">Snodgrassella alvi SCGC AB-598-J21</name>
    <dbReference type="NCBI Taxonomy" id="1385367"/>
    <lineage>
        <taxon>Bacteria</taxon>
        <taxon>Pseudomonadati</taxon>
        <taxon>Pseudomonadota</taxon>
        <taxon>Betaproteobacteria</taxon>
        <taxon>Neisseriales</taxon>
        <taxon>Neisseriaceae</taxon>
        <taxon>Snodgrassella</taxon>
    </lineage>
</organism>
<dbReference type="SUPFAM" id="SSF51120">
    <property type="entry name" value="beta-Roll"/>
    <property type="match status" value="1"/>
</dbReference>
<evidence type="ECO:0000313" key="1">
    <source>
        <dbReference type="EMBL" id="KEQ02041.1"/>
    </source>
</evidence>
<dbReference type="InterPro" id="IPR018511">
    <property type="entry name" value="Hemolysin-typ_Ca-bd_CS"/>
</dbReference>